<evidence type="ECO:0000313" key="10">
    <source>
        <dbReference type="EMBL" id="QDQ41761.1"/>
    </source>
</evidence>
<name>A0A0C1USR4_9BACT</name>
<dbReference type="RefSeq" id="WP_039721272.1">
    <property type="nucleotide sequence ID" value="NZ_CP037899.1"/>
</dbReference>
<dbReference type="OrthoDB" id="283616at2"/>
<evidence type="ECO:0000313" key="11">
    <source>
        <dbReference type="Proteomes" id="UP000031594"/>
    </source>
</evidence>
<keyword evidence="11" id="KW-1185">Reference proteome</keyword>
<dbReference type="Pfam" id="PF12694">
    <property type="entry name" value="cpYpsA"/>
    <property type="match status" value="1"/>
</dbReference>
<dbReference type="EMBL" id="JQNX01000003">
    <property type="protein sequence ID" value="KIE58823.1"/>
    <property type="molecule type" value="Genomic_DNA"/>
</dbReference>
<dbReference type="EMBL" id="CP037899">
    <property type="protein sequence ID" value="QDQ41761.1"/>
    <property type="molecule type" value="Genomic_DNA"/>
</dbReference>
<reference evidence="10" key="2">
    <citation type="journal article" date="2019" name="BMC Genomics">
        <title>Complete genome sequence analysis of the thermoacidophilic verrucomicrobial methanotroph 'Candidatus Methylacidiphilum kamchatkense' strain Kam1 and comparison with its closest relatives.</title>
        <authorList>
            <person name="Kruse T."/>
            <person name="Ratnadevi C.M."/>
            <person name="Erikstad H.A."/>
            <person name="Birkeland N.K."/>
        </authorList>
    </citation>
    <scope>NUCLEOTIDE SEQUENCE</scope>
    <source>
        <strain evidence="10">Kam1</strain>
    </source>
</reference>
<accession>A0A0C1USR4</accession>
<feature type="domain" description="Dihydroneopterin aldolase/epimerase" evidence="8">
    <location>
        <begin position="188"/>
        <end position="300"/>
    </location>
</feature>
<reference evidence="12" key="3">
    <citation type="submission" date="2019-03" db="EMBL/GenBank/DDBJ databases">
        <title>Complete genome of Methylacidiphilum kamchatkense Kam1.</title>
        <authorList>
            <person name="Kruse T."/>
            <person name="Murarilal Ratnadevi C."/>
            <person name="Erikstad H.-A."/>
            <person name="Birkeland N.-K."/>
        </authorList>
    </citation>
    <scope>NUCLEOTIDE SEQUENCE [LARGE SCALE GENOMIC DNA]</scope>
    <source>
        <strain evidence="12">kam1</strain>
    </source>
</reference>
<evidence type="ECO:0000256" key="3">
    <source>
        <dbReference type="ARBA" id="ARBA00005708"/>
    </source>
</evidence>
<dbReference type="InterPro" id="IPR024755">
    <property type="entry name" value="cpYpsA"/>
</dbReference>
<dbReference type="PANTHER" id="PTHR42844:SF1">
    <property type="entry name" value="DIHYDRONEOPTERIN ALDOLASE 1-RELATED"/>
    <property type="match status" value="1"/>
</dbReference>
<dbReference type="Gene3D" id="3.40.50.450">
    <property type="match status" value="1"/>
</dbReference>
<dbReference type="InterPro" id="IPR006157">
    <property type="entry name" value="FolB_dom"/>
</dbReference>
<dbReference type="GO" id="GO:0046656">
    <property type="term" value="P:folic acid biosynthetic process"/>
    <property type="evidence" value="ECO:0007669"/>
    <property type="project" value="UniProtKB-KW"/>
</dbReference>
<dbReference type="EC" id="4.1.2.25" evidence="4"/>
<comment type="pathway">
    <text evidence="2">Cofactor biosynthesis; tetrahydrofolate biosynthesis; 2-amino-4-hydroxy-6-hydroxymethyl-7,8-dihydropteridine diphosphate from 7,8-dihydroneopterin triphosphate: step 3/4.</text>
</comment>
<evidence type="ECO:0000256" key="4">
    <source>
        <dbReference type="ARBA" id="ARBA00013043"/>
    </source>
</evidence>
<evidence type="ECO:0000256" key="2">
    <source>
        <dbReference type="ARBA" id="ARBA00005013"/>
    </source>
</evidence>
<dbReference type="Pfam" id="PF02152">
    <property type="entry name" value="FolB"/>
    <property type="match status" value="1"/>
</dbReference>
<dbReference type="Proteomes" id="UP000315925">
    <property type="component" value="Chromosome"/>
</dbReference>
<evidence type="ECO:0000256" key="6">
    <source>
        <dbReference type="ARBA" id="ARBA00023239"/>
    </source>
</evidence>
<evidence type="ECO:0000256" key="5">
    <source>
        <dbReference type="ARBA" id="ARBA00022909"/>
    </source>
</evidence>
<comment type="catalytic activity">
    <reaction evidence="1">
        <text>7,8-dihydroneopterin = 6-hydroxymethyl-7,8-dihydropterin + glycolaldehyde</text>
        <dbReference type="Rhea" id="RHEA:10540"/>
        <dbReference type="ChEBI" id="CHEBI:17001"/>
        <dbReference type="ChEBI" id="CHEBI:17071"/>
        <dbReference type="ChEBI" id="CHEBI:44841"/>
        <dbReference type="EC" id="4.1.2.25"/>
    </reaction>
</comment>
<sequence>MIRKIVSGGQTGADRAALDWAIANGIPHGGWCPKGRLSEAGVIPDKYQLSETPTPSYTVRTAWNVWDSDGTLIVTLKPSLTEGSLATQQFAVNFGKPWLHIHETTPEIEATLKKFLSYHSIEILNVAGSRESKEKGIYDFCYRVLDRGIDIERKPESFFQPPYYGLCPQSTFQHTSKIDLFSISQDIIRLEKIQVDAWIGVPEEERRNKQKLLISVDLYIDPGVTRKAHDTDELSTTLDYATVKEIIENIASSKPRKLIESLAEEIATQLLLHPLVSGLRVKVSKFPFPNVAEVSFILKRKKN</sequence>
<dbReference type="SMART" id="SM00905">
    <property type="entry name" value="FolB"/>
    <property type="match status" value="1"/>
</dbReference>
<evidence type="ECO:0000256" key="1">
    <source>
        <dbReference type="ARBA" id="ARBA00001353"/>
    </source>
</evidence>
<comment type="similarity">
    <text evidence="3">Belongs to the DHNA family.</text>
</comment>
<dbReference type="STRING" id="1202785.A946_05285"/>
<protein>
    <recommendedName>
        <fullName evidence="4">dihydroneopterin aldolase</fullName>
        <ecNumber evidence="4">4.1.2.25</ecNumber>
    </recommendedName>
    <alternativeName>
        <fullName evidence="7">7,8-dihydroneopterin aldolase</fullName>
    </alternativeName>
</protein>
<dbReference type="KEGG" id="mkc:kam1_511"/>
<dbReference type="NCBIfam" id="TIGR00526">
    <property type="entry name" value="folB_dom"/>
    <property type="match status" value="1"/>
</dbReference>
<evidence type="ECO:0000259" key="8">
    <source>
        <dbReference type="SMART" id="SM00905"/>
    </source>
</evidence>
<dbReference type="GO" id="GO:0005737">
    <property type="term" value="C:cytoplasm"/>
    <property type="evidence" value="ECO:0007669"/>
    <property type="project" value="TreeGrafter"/>
</dbReference>
<evidence type="ECO:0000313" key="12">
    <source>
        <dbReference type="Proteomes" id="UP000315925"/>
    </source>
</evidence>
<dbReference type="AlphaFoldDB" id="A0A0C1USR4"/>
<dbReference type="InterPro" id="IPR043133">
    <property type="entry name" value="GTP-CH-I_C/QueF"/>
</dbReference>
<dbReference type="Proteomes" id="UP000031594">
    <property type="component" value="Unassembled WGS sequence"/>
</dbReference>
<proteinExistence type="inferred from homology"/>
<organism evidence="10 12">
    <name type="scientific">Methylacidiphilum kamchatkense Kam1</name>
    <dbReference type="NCBI Taxonomy" id="1202785"/>
    <lineage>
        <taxon>Bacteria</taxon>
        <taxon>Pseudomonadati</taxon>
        <taxon>Verrucomicrobiota</taxon>
        <taxon>Methylacidiphilae</taxon>
        <taxon>Methylacidiphilales</taxon>
        <taxon>Methylacidiphilaceae</taxon>
        <taxon>Methylacidiphilum (ex Ratnadevi et al. 2023)</taxon>
    </lineage>
</organism>
<dbReference type="Gene3D" id="3.30.1130.10">
    <property type="match status" value="1"/>
</dbReference>
<dbReference type="InterPro" id="IPR006156">
    <property type="entry name" value="Dihydroneopterin_aldolase"/>
</dbReference>
<evidence type="ECO:0000256" key="7">
    <source>
        <dbReference type="ARBA" id="ARBA00032903"/>
    </source>
</evidence>
<reference evidence="9 11" key="1">
    <citation type="submission" date="2014-08" db="EMBL/GenBank/DDBJ databases">
        <title>Methylacidiphilum kamchatkense strain Kam1 draft genome sequence.</title>
        <authorList>
            <person name="Birkeland N.-K."/>
            <person name="Erikstad H.A."/>
        </authorList>
    </citation>
    <scope>NUCLEOTIDE SEQUENCE [LARGE SCALE GENOMIC DNA]</scope>
    <source>
        <strain evidence="9 11">Kam1</strain>
    </source>
</reference>
<dbReference type="PANTHER" id="PTHR42844">
    <property type="entry name" value="DIHYDRONEOPTERIN ALDOLASE 1-RELATED"/>
    <property type="match status" value="1"/>
</dbReference>
<keyword evidence="5" id="KW-0289">Folate biosynthesis</keyword>
<evidence type="ECO:0000313" key="9">
    <source>
        <dbReference type="EMBL" id="KIE58823.1"/>
    </source>
</evidence>
<gene>
    <name evidence="9" type="ORF">A946_05285</name>
    <name evidence="10" type="ORF">kam1_511</name>
</gene>
<keyword evidence="6" id="KW-0456">Lyase</keyword>
<dbReference type="GO" id="GO:0004150">
    <property type="term" value="F:dihydroneopterin aldolase activity"/>
    <property type="evidence" value="ECO:0007669"/>
    <property type="project" value="UniProtKB-EC"/>
</dbReference>
<dbReference type="SUPFAM" id="SSF55620">
    <property type="entry name" value="Tetrahydrobiopterin biosynthesis enzymes-like"/>
    <property type="match status" value="1"/>
</dbReference>